<dbReference type="InterPro" id="IPR035992">
    <property type="entry name" value="Ricin_B-like_lectins"/>
</dbReference>
<sequence length="146" mass="16955">MKNHQQLRHHEFRLSKNQNSYNCLEVEGSNFENGARVQRWDCNGQEGSYWNMVPIGGNAVEIRSWSWGKCLEVDNGSTGNGARVQIWDCKGYEHQRWFLDDDFGIRNVHSGKVLEIEDSSTSNGARAQQWSDAGKRTQRWYWNIAM</sequence>
<protein>
    <submittedName>
        <fullName evidence="2">Ricin-type beta-trefoil lectin domain protein</fullName>
    </submittedName>
</protein>
<keyword evidence="2" id="KW-0430">Lectin</keyword>
<dbReference type="EMBL" id="CP040916">
    <property type="protein sequence ID" value="QDQ14549.1"/>
    <property type="molecule type" value="Genomic_DNA"/>
</dbReference>
<dbReference type="SUPFAM" id="SSF50370">
    <property type="entry name" value="Ricin B-like lectins"/>
    <property type="match status" value="1"/>
</dbReference>
<evidence type="ECO:0000313" key="2">
    <source>
        <dbReference type="EMBL" id="QDQ14549.1"/>
    </source>
</evidence>
<proteinExistence type="predicted"/>
<dbReference type="SMART" id="SM00458">
    <property type="entry name" value="RICIN"/>
    <property type="match status" value="1"/>
</dbReference>
<dbReference type="Pfam" id="PF00652">
    <property type="entry name" value="Ricin_B_lectin"/>
    <property type="match status" value="1"/>
</dbReference>
<name>A0A516RFW6_STRST</name>
<dbReference type="Gene3D" id="2.80.10.50">
    <property type="match status" value="3"/>
</dbReference>
<feature type="domain" description="Ricin B lectin" evidence="1">
    <location>
        <begin position="8"/>
        <end position="143"/>
    </location>
</feature>
<dbReference type="InterPro" id="IPR000772">
    <property type="entry name" value="Ricin_B_lectin"/>
</dbReference>
<evidence type="ECO:0000259" key="1">
    <source>
        <dbReference type="SMART" id="SM00458"/>
    </source>
</evidence>
<dbReference type="GO" id="GO:0030246">
    <property type="term" value="F:carbohydrate binding"/>
    <property type="evidence" value="ECO:0007669"/>
    <property type="project" value="UniProtKB-KW"/>
</dbReference>
<evidence type="ECO:0000313" key="3">
    <source>
        <dbReference type="Proteomes" id="UP000316806"/>
    </source>
</evidence>
<reference evidence="2 3" key="1">
    <citation type="journal article" date="2019" name="J. Ind. Microbiol. Biotechnol.">
        <title>The complete genomic sequence of Streptomyces spectabilis NRRL-2792 and identification of secondary metabolite biosynthetic gene clusters.</title>
        <authorList>
            <person name="Sinha A."/>
            <person name="Phillips-Salemka S."/>
            <person name="Niraula T.A."/>
            <person name="Short K.A."/>
            <person name="Niraula N.P."/>
        </authorList>
    </citation>
    <scope>NUCLEOTIDE SEQUENCE [LARGE SCALE GENOMIC DNA]</scope>
    <source>
        <strain evidence="2 3">NRRL 2792</strain>
    </source>
</reference>
<accession>A0A516RFW6</accession>
<gene>
    <name evidence="2" type="ORF">FH965_31660</name>
</gene>
<dbReference type="AlphaFoldDB" id="A0A516RFW6"/>
<dbReference type="PROSITE" id="PS50231">
    <property type="entry name" value="RICIN_B_LECTIN"/>
    <property type="match status" value="1"/>
</dbReference>
<organism evidence="2 3">
    <name type="scientific">Streptomyces spectabilis</name>
    <dbReference type="NCBI Taxonomy" id="68270"/>
    <lineage>
        <taxon>Bacteria</taxon>
        <taxon>Bacillati</taxon>
        <taxon>Actinomycetota</taxon>
        <taxon>Actinomycetes</taxon>
        <taxon>Kitasatosporales</taxon>
        <taxon>Streptomycetaceae</taxon>
        <taxon>Streptomyces</taxon>
    </lineage>
</organism>
<dbReference type="Proteomes" id="UP000316806">
    <property type="component" value="Chromosome"/>
</dbReference>
<dbReference type="CDD" id="cd00161">
    <property type="entry name" value="beta-trefoil_Ricin-like"/>
    <property type="match status" value="1"/>
</dbReference>
<dbReference type="RefSeq" id="WP_144321758.1">
    <property type="nucleotide sequence ID" value="NZ_CP040916.1"/>
</dbReference>